<dbReference type="OrthoDB" id="9800643at2"/>
<dbReference type="GO" id="GO:0003676">
    <property type="term" value="F:nucleic acid binding"/>
    <property type="evidence" value="ECO:0007669"/>
    <property type="project" value="InterPro"/>
</dbReference>
<evidence type="ECO:0000313" key="6">
    <source>
        <dbReference type="EMBL" id="KTD48614.1"/>
    </source>
</evidence>
<accession>A0A0W0XVY0</accession>
<dbReference type="InterPro" id="IPR004556">
    <property type="entry name" value="HemK-like"/>
</dbReference>
<dbReference type="PROSITE" id="PS00092">
    <property type="entry name" value="N6_MTASE"/>
    <property type="match status" value="1"/>
</dbReference>
<comment type="caution">
    <text evidence="6">The sequence shown here is derived from an EMBL/GenBank/DDBJ whole genome shotgun (WGS) entry which is preliminary data.</text>
</comment>
<name>A0A0W0XVY0_9GAMM</name>
<keyword evidence="2 4" id="KW-0808">Transferase</keyword>
<dbReference type="GO" id="GO:0032259">
    <property type="term" value="P:methylation"/>
    <property type="evidence" value="ECO:0007669"/>
    <property type="project" value="UniProtKB-KW"/>
</dbReference>
<dbReference type="EC" id="2.1.1.298" evidence="4"/>
<keyword evidence="3 4" id="KW-0949">S-adenosyl-L-methionine</keyword>
<dbReference type="NCBIfam" id="TIGR00536">
    <property type="entry name" value="hemK_fam"/>
    <property type="match status" value="1"/>
</dbReference>
<organism evidence="6 7">
    <name type="scientific">Legionella rubrilucens</name>
    <dbReference type="NCBI Taxonomy" id="458"/>
    <lineage>
        <taxon>Bacteria</taxon>
        <taxon>Pseudomonadati</taxon>
        <taxon>Pseudomonadota</taxon>
        <taxon>Gammaproteobacteria</taxon>
        <taxon>Legionellales</taxon>
        <taxon>Legionellaceae</taxon>
        <taxon>Legionella</taxon>
    </lineage>
</organism>
<dbReference type="InterPro" id="IPR029063">
    <property type="entry name" value="SAM-dependent_MTases_sf"/>
</dbReference>
<comment type="similarity">
    <text evidence="4">Belongs to the protein N5-glutamine methyltransferase family. PrmB subfamily.</text>
</comment>
<sequence>MTALTLPDTSELVTILDFIRFGVTQANAHDLYYGHGTDNAWDEMVALVLGGLQLPPDFDSQFWLARLTQSEKTQLTELLTRRIIDRVPVPYLIQHMTFCDLPFYVDERVLIPRSPIAELINHQFSPWIDSSKVHRILDLCTGSGCIAIACCYAFPEAEVDAVDLSEDALAVAAINQDSHALHESLCLIQSDCWENVPAVRYDIIVSNPPYVGEEEMQTLPQEYRHEPVMALEAANNGLALVEKILANAHHYLTDHGILVVEVGNSEEALCDAFPDLEFTWLEFENGGQGVFLLTQTQLKRYFGK</sequence>
<keyword evidence="1 4" id="KW-0489">Methyltransferase</keyword>
<dbReference type="SUPFAM" id="SSF53335">
    <property type="entry name" value="S-adenosyl-L-methionine-dependent methyltransferases"/>
    <property type="match status" value="1"/>
</dbReference>
<dbReference type="InterPro" id="IPR007848">
    <property type="entry name" value="Small_mtfrase_dom"/>
</dbReference>
<evidence type="ECO:0000256" key="2">
    <source>
        <dbReference type="ARBA" id="ARBA00022679"/>
    </source>
</evidence>
<comment type="function">
    <text evidence="4">Methylates ribosomal protein uL3 on a specific glutamine residue.</text>
</comment>
<feature type="domain" description="Methyltransferase small" evidence="5">
    <location>
        <begin position="132"/>
        <end position="215"/>
    </location>
</feature>
<dbReference type="NCBIfam" id="TIGR03533">
    <property type="entry name" value="L3_gln_methyl"/>
    <property type="match status" value="1"/>
</dbReference>
<evidence type="ECO:0000256" key="1">
    <source>
        <dbReference type="ARBA" id="ARBA00022603"/>
    </source>
</evidence>
<dbReference type="InterPro" id="IPR017127">
    <property type="entry name" value="Ribosome_uL3_MTase"/>
</dbReference>
<dbReference type="GO" id="GO:0036009">
    <property type="term" value="F:protein-glutamine N-methyltransferase activity"/>
    <property type="evidence" value="ECO:0007669"/>
    <property type="project" value="UniProtKB-UniRule"/>
</dbReference>
<dbReference type="FunFam" id="3.40.50.150:FF:000042">
    <property type="entry name" value="50S ribosomal protein L3 glutamine methyltransferase"/>
    <property type="match status" value="1"/>
</dbReference>
<gene>
    <name evidence="4" type="primary">prmB</name>
    <name evidence="6" type="ORF">Lrub_0965</name>
</gene>
<dbReference type="Gene3D" id="3.40.50.150">
    <property type="entry name" value="Vaccinia Virus protein VP39"/>
    <property type="match status" value="1"/>
</dbReference>
<protein>
    <recommendedName>
        <fullName evidence="4">Ribosomal protein uL3 glutamine methyltransferase</fullName>
        <shortName evidence="4">uL3 MTase</shortName>
        <ecNumber evidence="4">2.1.1.298</ecNumber>
    </recommendedName>
    <alternativeName>
        <fullName evidence="4">N5-glutamine methyltransferase PrmB</fullName>
    </alternativeName>
</protein>
<dbReference type="PANTHER" id="PTHR47806">
    <property type="entry name" value="50S RIBOSOMAL PROTEIN L3 GLUTAMINE METHYLTRANSFERASE"/>
    <property type="match status" value="1"/>
</dbReference>
<dbReference type="EMBL" id="LNYT01000007">
    <property type="protein sequence ID" value="KTD48614.1"/>
    <property type="molecule type" value="Genomic_DNA"/>
</dbReference>
<evidence type="ECO:0000256" key="3">
    <source>
        <dbReference type="ARBA" id="ARBA00022691"/>
    </source>
</evidence>
<evidence type="ECO:0000259" key="5">
    <source>
        <dbReference type="Pfam" id="PF05175"/>
    </source>
</evidence>
<dbReference type="InterPro" id="IPR002052">
    <property type="entry name" value="DNA_methylase_N6_adenine_CS"/>
</dbReference>
<keyword evidence="7" id="KW-1185">Reference proteome</keyword>
<dbReference type="HAMAP" id="MF_02125">
    <property type="entry name" value="L3_methyltr_PrmB"/>
    <property type="match status" value="1"/>
</dbReference>
<dbReference type="PANTHER" id="PTHR47806:SF1">
    <property type="entry name" value="RIBOSOMAL PROTEIN UL3 GLUTAMINE METHYLTRANSFERASE"/>
    <property type="match status" value="1"/>
</dbReference>
<dbReference type="PATRIC" id="fig|458.5.peg.1001"/>
<dbReference type="Pfam" id="PF05175">
    <property type="entry name" value="MTS"/>
    <property type="match status" value="1"/>
</dbReference>
<dbReference type="AlphaFoldDB" id="A0A0W0XVY0"/>
<dbReference type="RefSeq" id="WP_058531065.1">
    <property type="nucleotide sequence ID" value="NZ_CAAAIN010000001.1"/>
</dbReference>
<evidence type="ECO:0000313" key="7">
    <source>
        <dbReference type="Proteomes" id="UP000054608"/>
    </source>
</evidence>
<evidence type="ECO:0000256" key="4">
    <source>
        <dbReference type="HAMAP-Rule" id="MF_02125"/>
    </source>
</evidence>
<dbReference type="CDD" id="cd02440">
    <property type="entry name" value="AdoMet_MTases"/>
    <property type="match status" value="1"/>
</dbReference>
<comment type="catalytic activity">
    <reaction evidence="4">
        <text>L-glutaminyl-[ribosomal protein uL3] + S-adenosyl-L-methionine = N(5)-methyl-L-glutaminyl-[ribosomal protein uL3] + S-adenosyl-L-homocysteine + H(+)</text>
        <dbReference type="Rhea" id="RHEA:45020"/>
        <dbReference type="Rhea" id="RHEA-COMP:11063"/>
        <dbReference type="Rhea" id="RHEA-COMP:11064"/>
        <dbReference type="ChEBI" id="CHEBI:15378"/>
        <dbReference type="ChEBI" id="CHEBI:30011"/>
        <dbReference type="ChEBI" id="CHEBI:57856"/>
        <dbReference type="ChEBI" id="CHEBI:59789"/>
        <dbReference type="ChEBI" id="CHEBI:61891"/>
        <dbReference type="EC" id="2.1.1.298"/>
    </reaction>
</comment>
<reference evidence="6 7" key="1">
    <citation type="submission" date="2015-11" db="EMBL/GenBank/DDBJ databases">
        <title>Genomic analysis of 38 Legionella species identifies large and diverse effector repertoires.</title>
        <authorList>
            <person name="Burstein D."/>
            <person name="Amaro F."/>
            <person name="Zusman T."/>
            <person name="Lifshitz Z."/>
            <person name="Cohen O."/>
            <person name="Gilbert J.A."/>
            <person name="Pupko T."/>
            <person name="Shuman H.A."/>
            <person name="Segal G."/>
        </authorList>
    </citation>
    <scope>NUCLEOTIDE SEQUENCE [LARGE SCALE GENOMIC DNA]</scope>
    <source>
        <strain evidence="6 7">WA-270A-C2</strain>
    </source>
</reference>
<dbReference type="GO" id="GO:0005829">
    <property type="term" value="C:cytosol"/>
    <property type="evidence" value="ECO:0007669"/>
    <property type="project" value="TreeGrafter"/>
</dbReference>
<dbReference type="STRING" id="458.Lrub_0965"/>
<dbReference type="Proteomes" id="UP000054608">
    <property type="component" value="Unassembled WGS sequence"/>
</dbReference>
<dbReference type="PIRSF" id="PIRSF037167">
    <property type="entry name" value="Mtase_YfcB_prd"/>
    <property type="match status" value="1"/>
</dbReference>
<proteinExistence type="inferred from homology"/>